<sequence>MVNRRVYVDLGQVEDLDHDWLHVVLEGPSGVVYQLQHGGHSCCQGAIEGYLVPVESPEGYAALIDLFVHRLRSAPVAMASIPEHLPALRAAVALIRIPATGEPSPPYGDDLTRIVVDESRLEEMTEAHVPVTTEFGPGILVWSNSD</sequence>
<gene>
    <name evidence="1" type="ORF">B4N89_47170</name>
</gene>
<reference evidence="1 2" key="1">
    <citation type="submission" date="2017-03" db="EMBL/GenBank/DDBJ databases">
        <title>Draft genome sequence of Streptomyces scabrisporus NF3, endophyte isolated from Amphipterygium adstringens.</title>
        <authorList>
            <person name="Vazquez M."/>
            <person name="Ceapa C.D."/>
            <person name="Rodriguez Luna D."/>
            <person name="Sanchez Esquivel S."/>
        </authorList>
    </citation>
    <scope>NUCLEOTIDE SEQUENCE [LARGE SCALE GENOMIC DNA]</scope>
    <source>
        <strain evidence="1 2">NF3</strain>
    </source>
</reference>
<evidence type="ECO:0000313" key="1">
    <source>
        <dbReference type="EMBL" id="OPC76442.1"/>
    </source>
</evidence>
<dbReference type="Proteomes" id="UP000190037">
    <property type="component" value="Unassembled WGS sequence"/>
</dbReference>
<protein>
    <submittedName>
        <fullName evidence="1">Uncharacterized protein</fullName>
    </submittedName>
</protein>
<dbReference type="EMBL" id="MWQN01000007">
    <property type="protein sequence ID" value="OPC76442.1"/>
    <property type="molecule type" value="Genomic_DNA"/>
</dbReference>
<dbReference type="OrthoDB" id="72338at2"/>
<dbReference type="AlphaFoldDB" id="A0A1T3NI04"/>
<name>A0A1T3NI04_9ACTN</name>
<dbReference type="Pfam" id="PF19715">
    <property type="entry name" value="DUF6210"/>
    <property type="match status" value="1"/>
</dbReference>
<organism evidence="1 2">
    <name type="scientific">Embleya scabrispora</name>
    <dbReference type="NCBI Taxonomy" id="159449"/>
    <lineage>
        <taxon>Bacteria</taxon>
        <taxon>Bacillati</taxon>
        <taxon>Actinomycetota</taxon>
        <taxon>Actinomycetes</taxon>
        <taxon>Kitasatosporales</taxon>
        <taxon>Streptomycetaceae</taxon>
        <taxon>Embleya</taxon>
    </lineage>
</organism>
<dbReference type="InterPro" id="IPR046182">
    <property type="entry name" value="DUF6210"/>
</dbReference>
<proteinExistence type="predicted"/>
<keyword evidence="2" id="KW-1185">Reference proteome</keyword>
<comment type="caution">
    <text evidence="1">The sequence shown here is derived from an EMBL/GenBank/DDBJ whole genome shotgun (WGS) entry which is preliminary data.</text>
</comment>
<dbReference type="RefSeq" id="WP_143658508.1">
    <property type="nucleotide sequence ID" value="NZ_MWQN01000007.1"/>
</dbReference>
<evidence type="ECO:0000313" key="2">
    <source>
        <dbReference type="Proteomes" id="UP000190037"/>
    </source>
</evidence>
<accession>A0A1T3NI04</accession>